<dbReference type="Proteomes" id="UP000006854">
    <property type="component" value="Chromosome"/>
</dbReference>
<dbReference type="eggNOG" id="COG1020">
    <property type="taxonomic scope" value="Bacteria"/>
</dbReference>
<accession>F2R798</accession>
<proteinExistence type="predicted"/>
<dbReference type="KEGG" id="sve:SVEN_0503"/>
<dbReference type="OrthoDB" id="4047713at2"/>
<organism evidence="3 4">
    <name type="scientific">Streptomyces venezuelae (strain ATCC 10712 / CBS 650.69 / DSM 40230 / JCM 4526 / NBRC 13096 / PD 04745)</name>
    <dbReference type="NCBI Taxonomy" id="953739"/>
    <lineage>
        <taxon>Bacteria</taxon>
        <taxon>Bacillati</taxon>
        <taxon>Actinomycetota</taxon>
        <taxon>Actinomycetes</taxon>
        <taxon>Kitasatosporales</taxon>
        <taxon>Streptomycetaceae</taxon>
        <taxon>Streptomyces</taxon>
    </lineage>
</organism>
<dbReference type="Pfam" id="PF00501">
    <property type="entry name" value="AMP-binding"/>
    <property type="match status" value="1"/>
</dbReference>
<dbReference type="PANTHER" id="PTHR43767:SF1">
    <property type="entry name" value="NONRIBOSOMAL PEPTIDE SYNTHASE PES1 (EUROFUNG)-RELATED"/>
    <property type="match status" value="1"/>
</dbReference>
<dbReference type="PATRIC" id="fig|953739.5.peg.6346"/>
<dbReference type="SUPFAM" id="SSF56801">
    <property type="entry name" value="Acetyl-CoA synthetase-like"/>
    <property type="match status" value="1"/>
</dbReference>
<reference evidence="3 4" key="1">
    <citation type="journal article" date="2011" name="BMC Genomics">
        <title>Genome-wide analysis of the role of GlnR in Streptomyces venezuelae provides new insights into global nitrogen regulation in actinomycetes.</title>
        <authorList>
            <person name="Pullan S.T."/>
            <person name="Bibb M.J."/>
            <person name="Merrick M."/>
        </authorList>
    </citation>
    <scope>NUCLEOTIDE SEQUENCE [LARGE SCALE GENOMIC DNA]</scope>
    <source>
        <strain evidence="3">ATCC 10712</strain>
    </source>
</reference>
<gene>
    <name evidence="3" type="ordered locus">SVEN_0503</name>
</gene>
<dbReference type="InterPro" id="IPR000873">
    <property type="entry name" value="AMP-dep_synth/lig_dom"/>
</dbReference>
<keyword evidence="4" id="KW-1185">Reference proteome</keyword>
<evidence type="ECO:0000256" key="1">
    <source>
        <dbReference type="SAM" id="MobiDB-lite"/>
    </source>
</evidence>
<feature type="region of interest" description="Disordered" evidence="1">
    <location>
        <begin position="390"/>
        <end position="416"/>
    </location>
</feature>
<sequence length="416" mass="43649">MLSAGLREPVRPLAPAHDRPDAAARTLDGLFTRAARRHPLAPVVREGRHVLSYGRAELLSARLATALLRAEVQLGDPVVVHCEDHRQAVVAQLAVLKAGGVCVPVPRDLDTGQARRTAAVSGADTVLCGRATQRAWDHGGCRRSFLLDDPELWKRIAARPLDRALPRSAPTEPAYLLTAEEDPEASSGHLVDHRAWHLAMAARTAQIGPAGRTVTVAEHPTGPATLSAMWWAFASGSTLHARPGGLVAGLDGVVAVCETGEYTRVLDALAAEPRPPRPRTVLLVGAPCPPELAARHAELLPATPLRAEFAPGRSVLPWAVSTYAAGQDPTAGAGPVVGAAPGVRLSVRGALGENLRTGQPGEVCARGRTLPFDVIGHRAGPGRGGVLLRSGFAGRRNPDGGVELTGPRPAQAPRTR</sequence>
<dbReference type="RefSeq" id="WP_015031709.1">
    <property type="nucleotide sequence ID" value="NC_018750.1"/>
</dbReference>
<dbReference type="InterPro" id="IPR050237">
    <property type="entry name" value="ATP-dep_AMP-bd_enzyme"/>
</dbReference>
<dbReference type="STRING" id="953739.SVEN_0503"/>
<evidence type="ECO:0000313" key="3">
    <source>
        <dbReference type="EMBL" id="CCA53790.1"/>
    </source>
</evidence>
<evidence type="ECO:0000313" key="4">
    <source>
        <dbReference type="Proteomes" id="UP000006854"/>
    </source>
</evidence>
<dbReference type="PANTHER" id="PTHR43767">
    <property type="entry name" value="LONG-CHAIN-FATTY-ACID--COA LIGASE"/>
    <property type="match status" value="1"/>
</dbReference>
<name>F2R798_STRVP</name>
<dbReference type="HOGENOM" id="CLU_717497_0_0_11"/>
<dbReference type="EMBL" id="FR845719">
    <property type="protein sequence ID" value="CCA53790.1"/>
    <property type="molecule type" value="Genomic_DNA"/>
</dbReference>
<dbReference type="InterPro" id="IPR042099">
    <property type="entry name" value="ANL_N_sf"/>
</dbReference>
<feature type="domain" description="AMP-dependent synthetase/ligase" evidence="2">
    <location>
        <begin position="31"/>
        <end position="135"/>
    </location>
</feature>
<evidence type="ECO:0000259" key="2">
    <source>
        <dbReference type="Pfam" id="PF00501"/>
    </source>
</evidence>
<dbReference type="GeneID" id="51861099"/>
<dbReference type="Gene3D" id="3.40.50.12780">
    <property type="entry name" value="N-terminal domain of ligase-like"/>
    <property type="match status" value="1"/>
</dbReference>
<protein>
    <submittedName>
        <fullName evidence="3">Non-ribosomal peptide synthetase</fullName>
    </submittedName>
</protein>
<dbReference type="AlphaFoldDB" id="F2R798"/>